<dbReference type="Proteomes" id="UP000824927">
    <property type="component" value="Unassembled WGS sequence"/>
</dbReference>
<organism evidence="3 4">
    <name type="scientific">Qipengyuania aquimaris</name>
    <dbReference type="NCBI Taxonomy" id="255984"/>
    <lineage>
        <taxon>Bacteria</taxon>
        <taxon>Pseudomonadati</taxon>
        <taxon>Pseudomonadota</taxon>
        <taxon>Alphaproteobacteria</taxon>
        <taxon>Sphingomonadales</taxon>
        <taxon>Erythrobacteraceae</taxon>
        <taxon>Qipengyuania</taxon>
    </lineage>
</organism>
<dbReference type="RefSeq" id="WP_222404971.1">
    <property type="nucleotide sequence ID" value="NZ_JAHVKP010000001.1"/>
</dbReference>
<evidence type="ECO:0000256" key="1">
    <source>
        <dbReference type="SAM" id="MobiDB-lite"/>
    </source>
</evidence>
<sequence length="620" mass="64844">MKRAALLAGAALVLGSSAVLAQRAPESLLPPGVGTPTPTPTPTPRPTATATQAPTPSTPTAPSAPAAPAGGGEVVQQVPSTSGPVDVSGVTLSDIPSVEELEEMTVDDLDDLLGLKPRYDIPPAARRSTERVGIISEAEGGLPVGSLARQPASIVRAALANTTQPLVSRWGHIVLRRALASRLNAPAGMDPVAFASLRAATLNAMGEHAAARALVQDVDTADYSEDLTTAALDAHIGTSDILGTCPVVRLGQSERDDLQWSMLEGICSAYAGETTAANNDLRRLLSRTEDDRIDVLLAQRFAGAAGSGRRAVTIEWDDIESMTPWRFALSNALGEPIPEGLSETLGPYYLKASASTPALPVAQRLRGASLAAASGILSATAMVDLYSQIYANRQEDSTAEEAIARAASLRNAYVDPDAGQRMAAIREVWNGEDGYSGLVLTAYAAARLTPSDDFADDAPELIASMLTAGLDRDAMRWAGVVEVGSVGWALLALANPQDVQVTDGQLDTFENDDESAGQRKSQMLLAGLAGLGRTDSDNIAEYSERLGVNLSAQTSWTRMIEKAAAADNAALVVILAGLGMQGTDWDQMTARHLYHIVSALSRVGLEAEARMIAAEAVARA</sequence>
<gene>
    <name evidence="3" type="ORF">KUV31_06710</name>
</gene>
<accession>A0A9Q3XCG8</accession>
<dbReference type="AlphaFoldDB" id="A0A9Q3XCG8"/>
<evidence type="ECO:0000256" key="2">
    <source>
        <dbReference type="SAM" id="SignalP"/>
    </source>
</evidence>
<protein>
    <submittedName>
        <fullName evidence="3">Uncharacterized protein</fullName>
    </submittedName>
</protein>
<evidence type="ECO:0000313" key="3">
    <source>
        <dbReference type="EMBL" id="MBY6218032.1"/>
    </source>
</evidence>
<feature type="signal peptide" evidence="2">
    <location>
        <begin position="1"/>
        <end position="21"/>
    </location>
</feature>
<proteinExistence type="predicted"/>
<name>A0A9Q3XCG8_9SPHN</name>
<reference evidence="3" key="1">
    <citation type="submission" date="2021-06" db="EMBL/GenBank/DDBJ databases">
        <title>50 bacteria genomes isolated from Dapeng, Shenzhen, China.</title>
        <authorList>
            <person name="Zheng W."/>
            <person name="Yu S."/>
            <person name="Huang Y."/>
        </authorList>
    </citation>
    <scope>NUCLEOTIDE SEQUENCE</scope>
    <source>
        <strain evidence="3">DP4N28-2</strain>
    </source>
</reference>
<evidence type="ECO:0000313" key="4">
    <source>
        <dbReference type="Proteomes" id="UP000824927"/>
    </source>
</evidence>
<feature type="chain" id="PRO_5040154625" evidence="2">
    <location>
        <begin position="22"/>
        <end position="620"/>
    </location>
</feature>
<comment type="caution">
    <text evidence="3">The sequence shown here is derived from an EMBL/GenBank/DDBJ whole genome shotgun (WGS) entry which is preliminary data.</text>
</comment>
<keyword evidence="2" id="KW-0732">Signal</keyword>
<feature type="region of interest" description="Disordered" evidence="1">
    <location>
        <begin position="24"/>
        <end position="91"/>
    </location>
</feature>
<feature type="compositionally biased region" description="Low complexity" evidence="1">
    <location>
        <begin position="46"/>
        <end position="68"/>
    </location>
</feature>
<dbReference type="EMBL" id="JAHVKP010000001">
    <property type="protein sequence ID" value="MBY6218032.1"/>
    <property type="molecule type" value="Genomic_DNA"/>
</dbReference>